<dbReference type="GO" id="GO:0001046">
    <property type="term" value="F:core promoter sequence-specific DNA binding"/>
    <property type="evidence" value="ECO:0007669"/>
    <property type="project" value="TreeGrafter"/>
</dbReference>
<accession>A0AAV5E369</accession>
<dbReference type="GO" id="GO:0003681">
    <property type="term" value="F:bent DNA binding"/>
    <property type="evidence" value="ECO:0007669"/>
    <property type="project" value="TreeGrafter"/>
</dbReference>
<dbReference type="EMBL" id="BQKI01000073">
    <property type="protein sequence ID" value="GJN16951.1"/>
    <property type="molecule type" value="Genomic_DNA"/>
</dbReference>
<evidence type="ECO:0000256" key="6">
    <source>
        <dbReference type="ARBA" id="ARBA00023242"/>
    </source>
</evidence>
<dbReference type="AlphaFoldDB" id="A0AAV5E369"/>
<evidence type="ECO:0000256" key="5">
    <source>
        <dbReference type="ARBA" id="ARBA00023163"/>
    </source>
</evidence>
<evidence type="ECO:0008006" key="10">
    <source>
        <dbReference type="Google" id="ProtNLM"/>
    </source>
</evidence>
<dbReference type="GO" id="GO:0042795">
    <property type="term" value="P:snRNA transcription by RNA polymerase II"/>
    <property type="evidence" value="ECO:0007669"/>
    <property type="project" value="TreeGrafter"/>
</dbReference>
<feature type="region of interest" description="Disordered" evidence="7">
    <location>
        <begin position="106"/>
        <end position="194"/>
    </location>
</feature>
<evidence type="ECO:0000313" key="9">
    <source>
        <dbReference type="Proteomes" id="UP001054889"/>
    </source>
</evidence>
<keyword evidence="5" id="KW-0804">Transcription</keyword>
<keyword evidence="3" id="KW-0805">Transcription regulation</keyword>
<dbReference type="GO" id="GO:0001006">
    <property type="term" value="F:RNA polymerase III type 3 promoter sequence-specific DNA binding"/>
    <property type="evidence" value="ECO:0007669"/>
    <property type="project" value="TreeGrafter"/>
</dbReference>
<dbReference type="PANTHER" id="PTHR13421">
    <property type="entry name" value="SNRNA-ACTIVATING PROTEIN COMPLEX SUBUNIT 3"/>
    <property type="match status" value="1"/>
</dbReference>
<name>A0AAV5E369_ELECO</name>
<dbReference type="GO" id="GO:0005634">
    <property type="term" value="C:nucleus"/>
    <property type="evidence" value="ECO:0007669"/>
    <property type="project" value="UniProtKB-SubCell"/>
</dbReference>
<dbReference type="GO" id="GO:0042796">
    <property type="term" value="P:snRNA transcription by RNA polymerase III"/>
    <property type="evidence" value="ECO:0007669"/>
    <property type="project" value="TreeGrafter"/>
</dbReference>
<evidence type="ECO:0000256" key="4">
    <source>
        <dbReference type="ARBA" id="ARBA00023125"/>
    </source>
</evidence>
<keyword evidence="9" id="KW-1185">Reference proteome</keyword>
<evidence type="ECO:0000256" key="3">
    <source>
        <dbReference type="ARBA" id="ARBA00023015"/>
    </source>
</evidence>
<protein>
    <recommendedName>
        <fullName evidence="10">snRNA-activating protein complex subunit</fullName>
    </recommendedName>
</protein>
<keyword evidence="4" id="KW-0238">DNA-binding</keyword>
<dbReference type="Pfam" id="PF12251">
    <property type="entry name" value="SNAPC3"/>
    <property type="match status" value="1"/>
</dbReference>
<gene>
    <name evidence="8" type="primary">gb03980</name>
    <name evidence="8" type="ORF">PR202_gb03980</name>
</gene>
<sequence length="589" mass="66287">MAAAGEEAESSAAAGGGQQRAPFARGGPVFVPFMVGPMSTVPEFMSSAVHELQSLEAELGDPSDEFDDELCVDELRVISEEELVERALQEAMEVALWYYSEDWDSDAPQLTEGQRSDGGMSSDSIPVDQALASSPSAERESSGLLSEDMATAPHEPPGGSRKTRGRKAKTRDMKGKDGALASDSSVGRESHELPTETAIVSYEPQIPEPPVDGMSIVPHETEGTSEPKKCRKGKKRGRHFDREVRAKILYGSYLTKAVKMAEIKAKQEEDKLAVSGDSVRSKGSKSSPEKTEMAKTLEYISAPWKVWTGSAHLMHLFTQVSWPYNCSLTVYFVPQKKASKSEEHRPVAHPEVILCVEVYEKRYGSVKSQEFLVLGSQFLTDLRDSIYCLTDNLTKQAGQHDHSGYFLIEDTFYNDTRHCSATDYSKPILDWLQNSSEEVSEKWDAITSGVLKKRQKDLLRGLSISNVPEFKSKRMQRIRFSDLQFRLGAGYLYCHQGNCKHMIVIRDMRLIHPDDTQNQADYPLPTFQLQRRLQKCSVCQIYAATKMTVDDKWALNNPCYFCIKCYYLLHYKEDGPLLYHHTVYDYIQE</sequence>
<reference evidence="8" key="2">
    <citation type="submission" date="2021-12" db="EMBL/GenBank/DDBJ databases">
        <title>Resequencing data analysis of finger millet.</title>
        <authorList>
            <person name="Hatakeyama M."/>
            <person name="Aluri S."/>
            <person name="Balachadran M.T."/>
            <person name="Sivarajan S.R."/>
            <person name="Poveda L."/>
            <person name="Shimizu-Inatsugi R."/>
            <person name="Schlapbach R."/>
            <person name="Sreeman S.M."/>
            <person name="Shimizu K.K."/>
        </authorList>
    </citation>
    <scope>NUCLEOTIDE SEQUENCE</scope>
</reference>
<comment type="caution">
    <text evidence="8">The sequence shown here is derived from an EMBL/GenBank/DDBJ whole genome shotgun (WGS) entry which is preliminary data.</text>
</comment>
<evidence type="ECO:0000256" key="2">
    <source>
        <dbReference type="ARBA" id="ARBA00010410"/>
    </source>
</evidence>
<dbReference type="InterPro" id="IPR022042">
    <property type="entry name" value="snRNA-activating_su3"/>
</dbReference>
<evidence type="ECO:0000313" key="8">
    <source>
        <dbReference type="EMBL" id="GJN16951.1"/>
    </source>
</evidence>
<reference evidence="8" key="1">
    <citation type="journal article" date="2018" name="DNA Res.">
        <title>Multiple hybrid de novo genome assembly of finger millet, an orphan allotetraploid crop.</title>
        <authorList>
            <person name="Hatakeyama M."/>
            <person name="Aluri S."/>
            <person name="Balachadran M.T."/>
            <person name="Sivarajan S.R."/>
            <person name="Patrignani A."/>
            <person name="Gruter S."/>
            <person name="Poveda L."/>
            <person name="Shimizu-Inatsugi R."/>
            <person name="Baeten J."/>
            <person name="Francoijs K.J."/>
            <person name="Nataraja K.N."/>
            <person name="Reddy Y.A.N."/>
            <person name="Phadnis S."/>
            <person name="Ravikumar R.L."/>
            <person name="Schlapbach R."/>
            <person name="Sreeman S.M."/>
            <person name="Shimizu K.K."/>
        </authorList>
    </citation>
    <scope>NUCLEOTIDE SEQUENCE</scope>
</reference>
<dbReference type="Proteomes" id="UP001054889">
    <property type="component" value="Unassembled WGS sequence"/>
</dbReference>
<evidence type="ECO:0000256" key="1">
    <source>
        <dbReference type="ARBA" id="ARBA00004123"/>
    </source>
</evidence>
<organism evidence="8 9">
    <name type="scientific">Eleusine coracana subsp. coracana</name>
    <dbReference type="NCBI Taxonomy" id="191504"/>
    <lineage>
        <taxon>Eukaryota</taxon>
        <taxon>Viridiplantae</taxon>
        <taxon>Streptophyta</taxon>
        <taxon>Embryophyta</taxon>
        <taxon>Tracheophyta</taxon>
        <taxon>Spermatophyta</taxon>
        <taxon>Magnoliopsida</taxon>
        <taxon>Liliopsida</taxon>
        <taxon>Poales</taxon>
        <taxon>Poaceae</taxon>
        <taxon>PACMAD clade</taxon>
        <taxon>Chloridoideae</taxon>
        <taxon>Cynodonteae</taxon>
        <taxon>Eleusininae</taxon>
        <taxon>Eleusine</taxon>
    </lineage>
</organism>
<feature type="region of interest" description="Disordered" evidence="7">
    <location>
        <begin position="266"/>
        <end position="292"/>
    </location>
</feature>
<feature type="region of interest" description="Disordered" evidence="7">
    <location>
        <begin position="1"/>
        <end position="22"/>
    </location>
</feature>
<keyword evidence="6" id="KW-0539">Nucleus</keyword>
<dbReference type="GO" id="GO:0000978">
    <property type="term" value="F:RNA polymerase II cis-regulatory region sequence-specific DNA binding"/>
    <property type="evidence" value="ECO:0007669"/>
    <property type="project" value="TreeGrafter"/>
</dbReference>
<proteinExistence type="inferred from homology"/>
<comment type="subcellular location">
    <subcellularLocation>
        <location evidence="1">Nucleus</location>
    </subcellularLocation>
</comment>
<dbReference type="GO" id="GO:0019185">
    <property type="term" value="C:snRNA-activating protein complex"/>
    <property type="evidence" value="ECO:0007669"/>
    <property type="project" value="TreeGrafter"/>
</dbReference>
<dbReference type="PANTHER" id="PTHR13421:SF16">
    <property type="entry name" value="SNRNA-ACTIVATING PROTEIN COMPLEX SUBUNIT 3"/>
    <property type="match status" value="1"/>
</dbReference>
<comment type="similarity">
    <text evidence="2">Belongs to the SNAPC3/SRD2 family.</text>
</comment>
<evidence type="ECO:0000256" key="7">
    <source>
        <dbReference type="SAM" id="MobiDB-lite"/>
    </source>
</evidence>